<dbReference type="InterPro" id="IPR006680">
    <property type="entry name" value="Amidohydro-rel"/>
</dbReference>
<dbReference type="RefSeq" id="WP_091766837.1">
    <property type="nucleotide sequence ID" value="NZ_FNHG01000002.1"/>
</dbReference>
<feature type="domain" description="Amidohydrolase-related" evidence="6">
    <location>
        <begin position="53"/>
        <end position="421"/>
    </location>
</feature>
<dbReference type="EMBL" id="FNHG01000002">
    <property type="protein sequence ID" value="SDL75281.1"/>
    <property type="molecule type" value="Genomic_DNA"/>
</dbReference>
<organism evidence="7 8">
    <name type="scientific">Maricaulis salignorans</name>
    <dbReference type="NCBI Taxonomy" id="144026"/>
    <lineage>
        <taxon>Bacteria</taxon>
        <taxon>Pseudomonadati</taxon>
        <taxon>Pseudomonadota</taxon>
        <taxon>Alphaproteobacteria</taxon>
        <taxon>Maricaulales</taxon>
        <taxon>Maricaulaceae</taxon>
        <taxon>Maricaulis</taxon>
    </lineage>
</organism>
<dbReference type="InterPro" id="IPR011059">
    <property type="entry name" value="Metal-dep_hydrolase_composite"/>
</dbReference>
<dbReference type="GO" id="GO:0005737">
    <property type="term" value="C:cytoplasm"/>
    <property type="evidence" value="ECO:0007669"/>
    <property type="project" value="TreeGrafter"/>
</dbReference>
<evidence type="ECO:0000256" key="1">
    <source>
        <dbReference type="ARBA" id="ARBA00001947"/>
    </source>
</evidence>
<evidence type="ECO:0000256" key="2">
    <source>
        <dbReference type="ARBA" id="ARBA00002368"/>
    </source>
</evidence>
<dbReference type="GO" id="GO:0046872">
    <property type="term" value="F:metal ion binding"/>
    <property type="evidence" value="ECO:0007669"/>
    <property type="project" value="UniProtKB-KW"/>
</dbReference>
<dbReference type="SUPFAM" id="SSF51556">
    <property type="entry name" value="Metallo-dependent hydrolases"/>
    <property type="match status" value="1"/>
</dbReference>
<dbReference type="SUPFAM" id="SSF51338">
    <property type="entry name" value="Composite domain of metallo-dependent hydrolases"/>
    <property type="match status" value="1"/>
</dbReference>
<accession>A0A1G9MMN5</accession>
<evidence type="ECO:0000256" key="4">
    <source>
        <dbReference type="ARBA" id="ARBA00022723"/>
    </source>
</evidence>
<evidence type="ECO:0000256" key="3">
    <source>
        <dbReference type="ARBA" id="ARBA00010286"/>
    </source>
</evidence>
<proteinExistence type="inferred from homology"/>
<dbReference type="Gene3D" id="2.30.40.10">
    <property type="entry name" value="Urease, subunit C, domain 1"/>
    <property type="match status" value="1"/>
</dbReference>
<comment type="similarity">
    <text evidence="3">Belongs to the metallo-dependent hydrolases superfamily. DHOase family. Class I DHOase subfamily.</text>
</comment>
<dbReference type="OrthoDB" id="9775759at2"/>
<gene>
    <name evidence="7" type="ORF">SAMN04488568_10237</name>
</gene>
<keyword evidence="5" id="KW-0378">Hydrolase</keyword>
<protein>
    <submittedName>
        <fullName evidence="7">Dihydroorotase</fullName>
    </submittedName>
</protein>
<reference evidence="7 8" key="1">
    <citation type="submission" date="2016-10" db="EMBL/GenBank/DDBJ databases">
        <authorList>
            <person name="de Groot N.N."/>
        </authorList>
    </citation>
    <scope>NUCLEOTIDE SEQUENCE [LARGE SCALE GENOMIC DNA]</scope>
    <source>
        <strain evidence="7 8">DSM 16077</strain>
    </source>
</reference>
<evidence type="ECO:0000313" key="7">
    <source>
        <dbReference type="EMBL" id="SDL75281.1"/>
    </source>
</evidence>
<dbReference type="PROSITE" id="PS00483">
    <property type="entry name" value="DIHYDROOROTASE_2"/>
    <property type="match status" value="1"/>
</dbReference>
<evidence type="ECO:0000313" key="8">
    <source>
        <dbReference type="Proteomes" id="UP000199759"/>
    </source>
</evidence>
<evidence type="ECO:0000256" key="5">
    <source>
        <dbReference type="ARBA" id="ARBA00022801"/>
    </source>
</evidence>
<dbReference type="PROSITE" id="PS50890">
    <property type="entry name" value="PUA"/>
    <property type="match status" value="1"/>
</dbReference>
<dbReference type="CDD" id="cd01318">
    <property type="entry name" value="DHOase_IIb"/>
    <property type="match status" value="1"/>
</dbReference>
<comment type="cofactor">
    <cofactor evidence="1">
        <name>Zn(2+)</name>
        <dbReference type="ChEBI" id="CHEBI:29105"/>
    </cofactor>
</comment>
<evidence type="ECO:0000259" key="6">
    <source>
        <dbReference type="Pfam" id="PF01979"/>
    </source>
</evidence>
<comment type="function">
    <text evidence="2">Catalyzes the reversible cyclization of carbamoyl aspartate to dihydroorotate.</text>
</comment>
<name>A0A1G9MMN5_9PROT</name>
<keyword evidence="8" id="KW-1185">Reference proteome</keyword>
<dbReference type="NCBIfam" id="TIGR00857">
    <property type="entry name" value="pyrC_multi"/>
    <property type="match status" value="1"/>
</dbReference>
<dbReference type="STRING" id="144026.SAMN04488568_10237"/>
<dbReference type="InterPro" id="IPR050138">
    <property type="entry name" value="DHOase/Allantoinase_Hydrolase"/>
</dbReference>
<dbReference type="PANTHER" id="PTHR43668:SF4">
    <property type="entry name" value="ALLANTOINASE"/>
    <property type="match status" value="1"/>
</dbReference>
<dbReference type="AlphaFoldDB" id="A0A1G9MMN5"/>
<dbReference type="Proteomes" id="UP000199759">
    <property type="component" value="Unassembled WGS sequence"/>
</dbReference>
<dbReference type="InterPro" id="IPR002195">
    <property type="entry name" value="Dihydroorotase_CS"/>
</dbReference>
<dbReference type="GO" id="GO:0006145">
    <property type="term" value="P:purine nucleobase catabolic process"/>
    <property type="evidence" value="ECO:0007669"/>
    <property type="project" value="TreeGrafter"/>
</dbReference>
<dbReference type="GO" id="GO:0004038">
    <property type="term" value="F:allantoinase activity"/>
    <property type="evidence" value="ECO:0007669"/>
    <property type="project" value="TreeGrafter"/>
</dbReference>
<dbReference type="NCBIfam" id="NF006559">
    <property type="entry name" value="PRK09060.1"/>
    <property type="match status" value="1"/>
</dbReference>
<dbReference type="Pfam" id="PF01979">
    <property type="entry name" value="Amidohydro_1"/>
    <property type="match status" value="1"/>
</dbReference>
<dbReference type="PANTHER" id="PTHR43668">
    <property type="entry name" value="ALLANTOINASE"/>
    <property type="match status" value="1"/>
</dbReference>
<keyword evidence="4" id="KW-0479">Metal-binding</keyword>
<dbReference type="Gene3D" id="3.20.20.140">
    <property type="entry name" value="Metal-dependent hydrolases"/>
    <property type="match status" value="1"/>
</dbReference>
<sequence>MTQTFDVIFKGGEIVNHDGRAHADIGVIDGKTAAIGDLSRASAGEVVDCAGLLVLPGVIDTQVHFREPGMEWKEDLQSGSLCAVMGGVTAVFEMPNTEPTTTSPDMLTDKLARAKNRMHCDHAFYAGATNENADILPEMERMLGCCGVKVFMGASTGSLLVADDEGVERVLRAINRRAAFHSEDEYRLVERRHLAVAGDWTSHPVVRDAEAALMSTKRLVRLARKTGKRIHVLHVSTAEEMDFLADHRDYASVEATPQHLTLEGPEIYERIGARAQMNPPLRDAYHRAGLWRGLQRGIVDVIGSDHAPHTLEEKAKPYPQSPSGMPGVQTLVPIMLDHVNAGRLTIERFVDLTSAGAQRVFGIAGKGRMAIGWDADFTLVDMKRTETITDAWSQSKSGWTPFDGMRVTGWPVGTIVRGRTVMRDGELVAPGSGQPVRFMEALQHS</sequence>
<dbReference type="InterPro" id="IPR032466">
    <property type="entry name" value="Metal_Hydrolase"/>
</dbReference>